<protein>
    <submittedName>
        <fullName evidence="1">Uncharacterized protein</fullName>
    </submittedName>
</protein>
<dbReference type="EMBL" id="FTMK01000042">
    <property type="protein sequence ID" value="SIR33910.1"/>
    <property type="molecule type" value="Genomic_DNA"/>
</dbReference>
<proteinExistence type="predicted"/>
<evidence type="ECO:0000313" key="1">
    <source>
        <dbReference type="EMBL" id="SIR33910.1"/>
    </source>
</evidence>
<dbReference type="AlphaFoldDB" id="A0A1N7A428"/>
<organism evidence="1 2">
    <name type="scientific">Paracoccus thiocyanatus</name>
    <dbReference type="NCBI Taxonomy" id="34006"/>
    <lineage>
        <taxon>Bacteria</taxon>
        <taxon>Pseudomonadati</taxon>
        <taxon>Pseudomonadota</taxon>
        <taxon>Alphaproteobacteria</taxon>
        <taxon>Rhodobacterales</taxon>
        <taxon>Paracoccaceae</taxon>
        <taxon>Paracoccus</taxon>
    </lineage>
</organism>
<gene>
    <name evidence="1" type="ORF">SAMN05421641_1426</name>
</gene>
<evidence type="ECO:0000313" key="2">
    <source>
        <dbReference type="Proteomes" id="UP000323956"/>
    </source>
</evidence>
<reference evidence="1 2" key="1">
    <citation type="submission" date="2017-01" db="EMBL/GenBank/DDBJ databases">
        <authorList>
            <person name="Varghese N."/>
            <person name="Submissions S."/>
        </authorList>
    </citation>
    <scope>NUCLEOTIDE SEQUENCE [LARGE SCALE GENOMIC DNA]</scope>
    <source>
        <strain evidence="1 2">ATCC 700171</strain>
    </source>
</reference>
<dbReference type="Proteomes" id="UP000323956">
    <property type="component" value="Unassembled WGS sequence"/>
</dbReference>
<accession>A0A1N7A428</accession>
<sequence>MVDRGDQLGQVAALVDTYIDWAVDHPGVFLALCSASSAEIHERERIIALDDRCKAPDMRRPGGRNDALLGHPPG</sequence>
<name>A0A1N7A428_9RHOB</name>